<sequence>MAELHQELHQASREFVVEIDTTLIYMKRYVQDNRGRSSAMRALTAMRKERHMDVSLSSRGELR</sequence>
<reference evidence="1 2" key="1">
    <citation type="submission" date="2019-03" db="EMBL/GenBank/DDBJ databases">
        <title>First draft genome of Liparis tanakae, snailfish: a comprehensive survey of snailfish specific genes.</title>
        <authorList>
            <person name="Kim W."/>
            <person name="Song I."/>
            <person name="Jeong J.-H."/>
            <person name="Kim D."/>
            <person name="Kim S."/>
            <person name="Ryu S."/>
            <person name="Song J.Y."/>
            <person name="Lee S.K."/>
        </authorList>
    </citation>
    <scope>NUCLEOTIDE SEQUENCE [LARGE SCALE GENOMIC DNA]</scope>
    <source>
        <tissue evidence="1">Muscle</tissue>
    </source>
</reference>
<protein>
    <submittedName>
        <fullName evidence="1">Uncharacterized protein</fullName>
    </submittedName>
</protein>
<keyword evidence="2" id="KW-1185">Reference proteome</keyword>
<gene>
    <name evidence="1" type="ORF">EYF80_006347</name>
</gene>
<evidence type="ECO:0000313" key="2">
    <source>
        <dbReference type="Proteomes" id="UP000314294"/>
    </source>
</evidence>
<dbReference type="EMBL" id="SRLO01000033">
    <property type="protein sequence ID" value="TNN83366.1"/>
    <property type="molecule type" value="Genomic_DNA"/>
</dbReference>
<name>A0A4Z2IZQ2_9TELE</name>
<dbReference type="AlphaFoldDB" id="A0A4Z2IZQ2"/>
<evidence type="ECO:0000313" key="1">
    <source>
        <dbReference type="EMBL" id="TNN83366.1"/>
    </source>
</evidence>
<organism evidence="1 2">
    <name type="scientific">Liparis tanakae</name>
    <name type="common">Tanaka's snailfish</name>
    <dbReference type="NCBI Taxonomy" id="230148"/>
    <lineage>
        <taxon>Eukaryota</taxon>
        <taxon>Metazoa</taxon>
        <taxon>Chordata</taxon>
        <taxon>Craniata</taxon>
        <taxon>Vertebrata</taxon>
        <taxon>Euteleostomi</taxon>
        <taxon>Actinopterygii</taxon>
        <taxon>Neopterygii</taxon>
        <taxon>Teleostei</taxon>
        <taxon>Neoteleostei</taxon>
        <taxon>Acanthomorphata</taxon>
        <taxon>Eupercaria</taxon>
        <taxon>Perciformes</taxon>
        <taxon>Cottioidei</taxon>
        <taxon>Cottales</taxon>
        <taxon>Liparidae</taxon>
        <taxon>Liparis</taxon>
    </lineage>
</organism>
<proteinExistence type="predicted"/>
<accession>A0A4Z2IZQ2</accession>
<dbReference type="Proteomes" id="UP000314294">
    <property type="component" value="Unassembled WGS sequence"/>
</dbReference>
<comment type="caution">
    <text evidence="1">The sequence shown here is derived from an EMBL/GenBank/DDBJ whole genome shotgun (WGS) entry which is preliminary data.</text>
</comment>